<gene>
    <name evidence="1" type="ORF">MRB53_010538</name>
</gene>
<name>A0ACC2LS84_PERAE</name>
<dbReference type="EMBL" id="CM056811">
    <property type="protein sequence ID" value="KAJ8636271.1"/>
    <property type="molecule type" value="Genomic_DNA"/>
</dbReference>
<evidence type="ECO:0000313" key="1">
    <source>
        <dbReference type="EMBL" id="KAJ8636271.1"/>
    </source>
</evidence>
<evidence type="ECO:0000313" key="2">
    <source>
        <dbReference type="Proteomes" id="UP001234297"/>
    </source>
</evidence>
<accession>A0ACC2LS84</accession>
<reference evidence="1 2" key="1">
    <citation type="journal article" date="2022" name="Hortic Res">
        <title>A haplotype resolved chromosomal level avocado genome allows analysis of novel avocado genes.</title>
        <authorList>
            <person name="Nath O."/>
            <person name="Fletcher S.J."/>
            <person name="Hayward A."/>
            <person name="Shaw L.M."/>
            <person name="Masouleh A.K."/>
            <person name="Furtado A."/>
            <person name="Henry R.J."/>
            <person name="Mitter N."/>
        </authorList>
    </citation>
    <scope>NUCLEOTIDE SEQUENCE [LARGE SCALE GENOMIC DNA]</scope>
    <source>
        <strain evidence="2">cv. Hass</strain>
    </source>
</reference>
<sequence>MQEAKKLHAHIIVKGLQTRDHPLLRKLISFFALSNPSFLYYARLIFNAIENPSTFTCNTMLRAYANSPNPIQAILLYNHMHAQALPPDNYTFPFLLKACSNLPSLPKGQETHCRLVKHGLNADIFVQNSLIHLYGSNSDIKTAHRVFNCMFERDVASWTTLVACYANFDSIESARRLFDDMPARSVVSFSAMVAGYVRRGRFKEALGLFLDFQVAGMEPNDSMLMSVLSACANVGALDSGRWIHSYLHQIKGGEFDCRITTALIDMYCKCGSVQDAWFVFEKANDKQVGEWTAMITGMAMHGFGERSIKLFENMVRLGIQPNVVTFIALLSACTHAGLVKEGLRYFECMKAEYGIQPTIEHFGCVTDLLGRAGLIDEAIKIIRKMPMKANAAIWGALLTACRIHRNVEVGEIAARWLISEEPWNGAVYMSLVGLYSELGRRDDVERVKKEMKDVGSRKSPGCSMVEVDRAFHEFVAGDKSHPRAVEVCLNLGELIVQEKENTWIFS</sequence>
<organism evidence="1 2">
    <name type="scientific">Persea americana</name>
    <name type="common">Avocado</name>
    <dbReference type="NCBI Taxonomy" id="3435"/>
    <lineage>
        <taxon>Eukaryota</taxon>
        <taxon>Viridiplantae</taxon>
        <taxon>Streptophyta</taxon>
        <taxon>Embryophyta</taxon>
        <taxon>Tracheophyta</taxon>
        <taxon>Spermatophyta</taxon>
        <taxon>Magnoliopsida</taxon>
        <taxon>Magnoliidae</taxon>
        <taxon>Laurales</taxon>
        <taxon>Lauraceae</taxon>
        <taxon>Persea</taxon>
    </lineage>
</organism>
<protein>
    <submittedName>
        <fullName evidence="1">Uncharacterized protein</fullName>
    </submittedName>
</protein>
<proteinExistence type="predicted"/>
<dbReference type="Proteomes" id="UP001234297">
    <property type="component" value="Chromosome 3"/>
</dbReference>
<keyword evidence="2" id="KW-1185">Reference proteome</keyword>
<comment type="caution">
    <text evidence="1">The sequence shown here is derived from an EMBL/GenBank/DDBJ whole genome shotgun (WGS) entry which is preliminary data.</text>
</comment>